<reference evidence="2" key="1">
    <citation type="journal article" date="2019" name="Int. J. Syst. Evol. Microbiol.">
        <title>The Global Catalogue of Microorganisms (GCM) 10K type strain sequencing project: providing services to taxonomists for standard genome sequencing and annotation.</title>
        <authorList>
            <consortium name="The Broad Institute Genomics Platform"/>
            <consortium name="The Broad Institute Genome Sequencing Center for Infectious Disease"/>
            <person name="Wu L."/>
            <person name="Ma J."/>
        </authorList>
    </citation>
    <scope>NUCLEOTIDE SEQUENCE [LARGE SCALE GENOMIC DNA]</scope>
    <source>
        <strain evidence="2">CGMCC 1.12702</strain>
    </source>
</reference>
<keyword evidence="2" id="KW-1185">Reference proteome</keyword>
<gene>
    <name evidence="1" type="ORF">ACFSGX_13150</name>
</gene>
<protein>
    <recommendedName>
        <fullName evidence="3">Tetratricopeptide repeat-containing protein</fullName>
    </recommendedName>
</protein>
<proteinExistence type="predicted"/>
<name>A0ABW4U3A6_9SPHN</name>
<dbReference type="EMBL" id="JBHUGS010000003">
    <property type="protein sequence ID" value="MFD1951716.1"/>
    <property type="molecule type" value="Genomic_DNA"/>
</dbReference>
<evidence type="ECO:0000313" key="2">
    <source>
        <dbReference type="Proteomes" id="UP001597400"/>
    </source>
</evidence>
<evidence type="ECO:0008006" key="3">
    <source>
        <dbReference type="Google" id="ProtNLM"/>
    </source>
</evidence>
<sequence length="407" mass="43899">MDLIWREALRSAGPVVPDAFDLLDWATRLGEHGGVLRDCASLIQGFPAASARPVSVAWTVDVARASLLELARGRTLSLRERSEPTFSGRPDSPMGIGPGIPARTPPADPAELAARLVRLLGSAEPDAPALADAVEDALELARRLPMLDYRRSADASPRRLAAVIATAALADFASDVRDLALPPFGSPELLWQSARLDRHGLGPWFRNVPNIIRDSNDLFDLARMAAVDGDEDSWSAWVGLLSRRLPKWLFLHVADDLADHGKTAALDAMVVRALARRPATIELATIFYLRDAALDIGAYDIAARAQAATVALRPGDILELEILGTIHAQNGDFVQARAILLQAQALAPLHTGIQARLETLGSPAFAPFRIARGFGSPDDRYETRLGLRGALPDYPRMVGQQIAAVEV</sequence>
<organism evidence="1 2">
    <name type="scientific">Sphingomonas arantia</name>
    <dbReference type="NCBI Taxonomy" id="1460676"/>
    <lineage>
        <taxon>Bacteria</taxon>
        <taxon>Pseudomonadati</taxon>
        <taxon>Pseudomonadota</taxon>
        <taxon>Alphaproteobacteria</taxon>
        <taxon>Sphingomonadales</taxon>
        <taxon>Sphingomonadaceae</taxon>
        <taxon>Sphingomonas</taxon>
    </lineage>
</organism>
<accession>A0ABW4U3A6</accession>
<comment type="caution">
    <text evidence="1">The sequence shown here is derived from an EMBL/GenBank/DDBJ whole genome shotgun (WGS) entry which is preliminary data.</text>
</comment>
<evidence type="ECO:0000313" key="1">
    <source>
        <dbReference type="EMBL" id="MFD1951716.1"/>
    </source>
</evidence>
<dbReference type="Proteomes" id="UP001597400">
    <property type="component" value="Unassembled WGS sequence"/>
</dbReference>
<dbReference type="RefSeq" id="WP_380930564.1">
    <property type="nucleotide sequence ID" value="NZ_JBHUGS010000003.1"/>
</dbReference>